<reference evidence="1" key="2">
    <citation type="submission" date="2025-09" db="UniProtKB">
        <authorList>
            <consortium name="Ensembl"/>
        </authorList>
    </citation>
    <scope>IDENTIFICATION</scope>
</reference>
<dbReference type="Ensembl" id="ENSCLAT00000009910.1">
    <property type="protein sequence ID" value="ENSCLAP00000009781.1"/>
    <property type="gene ID" value="ENSCLAG00000006780.1"/>
</dbReference>
<evidence type="ECO:0000313" key="2">
    <source>
        <dbReference type="Proteomes" id="UP000694398"/>
    </source>
</evidence>
<sequence length="79" mass="8376">MLTSKLPDVFVNAEGPLSAPRHAVLLESPGPVSPGTGVTVAEQALMPTQAGQGERRCTYTELTDIWILQVYSPGARPCP</sequence>
<accession>A0A8C2YML4</accession>
<evidence type="ECO:0000313" key="1">
    <source>
        <dbReference type="Ensembl" id="ENSCLAP00000009781.1"/>
    </source>
</evidence>
<reference evidence="1" key="1">
    <citation type="submission" date="2025-08" db="UniProtKB">
        <authorList>
            <consortium name="Ensembl"/>
        </authorList>
    </citation>
    <scope>IDENTIFICATION</scope>
</reference>
<proteinExistence type="predicted"/>
<protein>
    <submittedName>
        <fullName evidence="1">Uncharacterized protein</fullName>
    </submittedName>
</protein>
<dbReference type="AlphaFoldDB" id="A0A8C2YML4"/>
<organism evidence="1 2">
    <name type="scientific">Chinchilla lanigera</name>
    <name type="common">Long-tailed chinchilla</name>
    <name type="synonym">Chinchilla villidera</name>
    <dbReference type="NCBI Taxonomy" id="34839"/>
    <lineage>
        <taxon>Eukaryota</taxon>
        <taxon>Metazoa</taxon>
        <taxon>Chordata</taxon>
        <taxon>Craniata</taxon>
        <taxon>Vertebrata</taxon>
        <taxon>Euteleostomi</taxon>
        <taxon>Mammalia</taxon>
        <taxon>Eutheria</taxon>
        <taxon>Euarchontoglires</taxon>
        <taxon>Glires</taxon>
        <taxon>Rodentia</taxon>
        <taxon>Hystricomorpha</taxon>
        <taxon>Chinchillidae</taxon>
        <taxon>Chinchilla</taxon>
    </lineage>
</organism>
<dbReference type="Proteomes" id="UP000694398">
    <property type="component" value="Unassembled WGS sequence"/>
</dbReference>
<keyword evidence="2" id="KW-1185">Reference proteome</keyword>
<name>A0A8C2YML4_CHILA</name>